<dbReference type="OrthoDB" id="1490915at2"/>
<dbReference type="Proteomes" id="UP000184384">
    <property type="component" value="Unassembled WGS sequence"/>
</dbReference>
<dbReference type="Gene3D" id="3.40.50.150">
    <property type="entry name" value="Vaccinia Virus protein VP39"/>
    <property type="match status" value="1"/>
</dbReference>
<dbReference type="Proteomes" id="UP000237771">
    <property type="component" value="Unassembled WGS sequence"/>
</dbReference>
<evidence type="ECO:0000313" key="1">
    <source>
        <dbReference type="EMBL" id="PRZ26262.1"/>
    </source>
</evidence>
<reference evidence="3" key="2">
    <citation type="submission" date="2016-11" db="EMBL/GenBank/DDBJ databases">
        <authorList>
            <person name="Varghese N."/>
            <person name="Submissions S."/>
        </authorList>
    </citation>
    <scope>NUCLEOTIDE SEQUENCE [LARGE SCALE GENOMIC DNA]</scope>
    <source>
        <strain evidence="3">DSM 19729</strain>
    </source>
</reference>
<reference evidence="1 4" key="3">
    <citation type="submission" date="2018-03" db="EMBL/GenBank/DDBJ databases">
        <title>Genomic Encyclopedia of Archaeal and Bacterial Type Strains, Phase II (KMG-II): from individual species to whole genera.</title>
        <authorList>
            <person name="Goeker M."/>
        </authorList>
    </citation>
    <scope>NUCLEOTIDE SEQUENCE [LARGE SCALE GENOMIC DNA]</scope>
    <source>
        <strain evidence="1 4">DSM 17797</strain>
    </source>
</reference>
<dbReference type="RefSeq" id="WP_072940460.1">
    <property type="nucleotide sequence ID" value="NZ_FQWO01000002.1"/>
</dbReference>
<dbReference type="EMBL" id="FQWO01000002">
    <property type="protein sequence ID" value="SHG51139.1"/>
    <property type="molecule type" value="Genomic_DNA"/>
</dbReference>
<accession>A0A1M5KF73</accession>
<dbReference type="EMBL" id="PVUB01000002">
    <property type="protein sequence ID" value="PRZ26262.1"/>
    <property type="molecule type" value="Genomic_DNA"/>
</dbReference>
<evidence type="ECO:0000313" key="4">
    <source>
        <dbReference type="Proteomes" id="UP000237771"/>
    </source>
</evidence>
<proteinExistence type="predicted"/>
<organism evidence="2 3">
    <name type="scientific">Flavobacterium granuli</name>
    <dbReference type="NCBI Taxonomy" id="280093"/>
    <lineage>
        <taxon>Bacteria</taxon>
        <taxon>Pseudomonadati</taxon>
        <taxon>Bacteroidota</taxon>
        <taxon>Flavobacteriia</taxon>
        <taxon>Flavobacteriales</taxon>
        <taxon>Flavobacteriaceae</taxon>
        <taxon>Flavobacterium</taxon>
    </lineage>
</organism>
<evidence type="ECO:0000313" key="2">
    <source>
        <dbReference type="EMBL" id="SHG51139.1"/>
    </source>
</evidence>
<gene>
    <name evidence="1" type="ORF">BC624_102226</name>
    <name evidence="2" type="ORF">SAMN05443373_102226</name>
</gene>
<reference evidence="2" key="1">
    <citation type="submission" date="2016-11" db="EMBL/GenBank/DDBJ databases">
        <authorList>
            <person name="Jaros S."/>
            <person name="Januszkiewicz K."/>
            <person name="Wedrychowicz H."/>
        </authorList>
    </citation>
    <scope>NUCLEOTIDE SEQUENCE [LARGE SCALE GENOMIC DNA]</scope>
    <source>
        <strain evidence="2">DSM 19729</strain>
    </source>
</reference>
<dbReference type="AlphaFoldDB" id="A0A1M5KF73"/>
<sequence>MNHKIKTSVFQFLSFLPNPLGVKLYHKLQYFSENKNLNLKLKSSENTFNSFLAICKLLKIEPDNKSIIEIGSGWLPIIPYLFIFKGKAKRVYTYDLNEHYQENSIVDFNAVFSKEYNQIIDIPKKGKYSLPKELVYFPSQNIITAEIPKAEIVFSRFVLEHVTPEDIAEMHTKFKNTLEKGSHIVHFISPSDHRAYSDPSLSLHDFLKYDQKEWNRIQTKFDYHNRLRLPQYLEIFKSLDYEIIYLTFDSVKKDSEQHRLFKNIEIHSDYKNYSDEELTAGNINIVLKV</sequence>
<keyword evidence="4" id="KW-1185">Reference proteome</keyword>
<protein>
    <recommendedName>
        <fullName evidence="5">Methyltransferase domain-containing protein</fullName>
    </recommendedName>
</protein>
<dbReference type="STRING" id="280093.SAMN05443373_102226"/>
<dbReference type="InterPro" id="IPR029063">
    <property type="entry name" value="SAM-dependent_MTases_sf"/>
</dbReference>
<evidence type="ECO:0000313" key="3">
    <source>
        <dbReference type="Proteomes" id="UP000184384"/>
    </source>
</evidence>
<evidence type="ECO:0008006" key="5">
    <source>
        <dbReference type="Google" id="ProtNLM"/>
    </source>
</evidence>
<dbReference type="SUPFAM" id="SSF53335">
    <property type="entry name" value="S-adenosyl-L-methionine-dependent methyltransferases"/>
    <property type="match status" value="1"/>
</dbReference>
<name>A0A1M5KF73_9FLAO</name>